<dbReference type="EMBL" id="DRTD01000383">
    <property type="protein sequence ID" value="HHE55157.1"/>
    <property type="molecule type" value="Genomic_DNA"/>
</dbReference>
<evidence type="ECO:0000313" key="2">
    <source>
        <dbReference type="EMBL" id="HHE55157.1"/>
    </source>
</evidence>
<gene>
    <name evidence="2" type="ORF">ENL21_05195</name>
</gene>
<dbReference type="Gene3D" id="3.40.50.300">
    <property type="entry name" value="P-loop containing nucleotide triphosphate hydrolases"/>
    <property type="match status" value="1"/>
</dbReference>
<sequence length="147" mass="16758">MLKKCLLIPDQLRKAINLDKFKFESTKEIDPLDTVIGQERAVSSINFALQMDKSGYNLFVSGRYGSGRTTIVMDLVKRFARQGPPPKDCIFVYNFEAPDEPMAIILPPGEGRKFKSRFANLICTRLVDHVKSLESKEYDQERGKIVE</sequence>
<dbReference type="SUPFAM" id="SSF52540">
    <property type="entry name" value="P-loop containing nucleoside triphosphate hydrolases"/>
    <property type="match status" value="1"/>
</dbReference>
<dbReference type="Pfam" id="PF20437">
    <property type="entry name" value="LonC_helical"/>
    <property type="match status" value="1"/>
</dbReference>
<protein>
    <recommendedName>
        <fullName evidence="1">Lon-like helical domain-containing protein</fullName>
    </recommendedName>
</protein>
<dbReference type="Proteomes" id="UP000886111">
    <property type="component" value="Unassembled WGS sequence"/>
</dbReference>
<reference evidence="2" key="1">
    <citation type="journal article" date="2020" name="mSystems">
        <title>Genome- and Community-Level Interaction Insights into Carbon Utilization and Element Cycling Functions of Hydrothermarchaeota in Hydrothermal Sediment.</title>
        <authorList>
            <person name="Zhou Z."/>
            <person name="Liu Y."/>
            <person name="Xu W."/>
            <person name="Pan J."/>
            <person name="Luo Z.H."/>
            <person name="Li M."/>
        </authorList>
    </citation>
    <scope>NUCLEOTIDE SEQUENCE [LARGE SCALE GENOMIC DNA]</scope>
    <source>
        <strain evidence="2">HyVt-76</strain>
    </source>
</reference>
<accession>A0A7V5H3W8</accession>
<organism evidence="2">
    <name type="scientific">Caldithrix abyssi</name>
    <dbReference type="NCBI Taxonomy" id="187145"/>
    <lineage>
        <taxon>Bacteria</taxon>
        <taxon>Pseudomonadati</taxon>
        <taxon>Calditrichota</taxon>
        <taxon>Calditrichia</taxon>
        <taxon>Calditrichales</taxon>
        <taxon>Calditrichaceae</taxon>
        <taxon>Caldithrix</taxon>
    </lineage>
</organism>
<comment type="caution">
    <text evidence="2">The sequence shown here is derived from an EMBL/GenBank/DDBJ whole genome shotgun (WGS) entry which is preliminary data.</text>
</comment>
<name>A0A7V5H3W8_CALAY</name>
<dbReference type="AlphaFoldDB" id="A0A7V5H3W8"/>
<feature type="domain" description="Lon-like helical" evidence="1">
    <location>
        <begin position="88"/>
        <end position="121"/>
    </location>
</feature>
<dbReference type="InterPro" id="IPR046844">
    <property type="entry name" value="Lon-like_helical"/>
</dbReference>
<dbReference type="InterPro" id="IPR027417">
    <property type="entry name" value="P-loop_NTPase"/>
</dbReference>
<proteinExistence type="predicted"/>
<evidence type="ECO:0000259" key="1">
    <source>
        <dbReference type="Pfam" id="PF20437"/>
    </source>
</evidence>